<reference evidence="1" key="1">
    <citation type="journal article" date="2021" name="Proc. Natl. Acad. Sci. U.S.A.">
        <title>A Catalog of Tens of Thousands of Viruses from Human Metagenomes Reveals Hidden Associations with Chronic Diseases.</title>
        <authorList>
            <person name="Tisza M.J."/>
            <person name="Buck C.B."/>
        </authorList>
    </citation>
    <scope>NUCLEOTIDE SEQUENCE</scope>
    <source>
        <strain evidence="1">Ct9R41</strain>
    </source>
</reference>
<sequence length="89" mass="9945">MARNELTRDAIKNADLIRQKAANTKDVHAADYIGVDAATICRFKAEHLDKFCAYLDFLGLTVADKDLKQISEADLNALKIFAEKGIKNY</sequence>
<proteinExistence type="predicted"/>
<dbReference type="GO" id="GO:0003677">
    <property type="term" value="F:DNA binding"/>
    <property type="evidence" value="ECO:0007669"/>
    <property type="project" value="InterPro"/>
</dbReference>
<protein>
    <submittedName>
        <fullName evidence="1">Regulatory protein CII-alpha fold, DNA binding protein</fullName>
    </submittedName>
</protein>
<dbReference type="SUPFAM" id="SSF47413">
    <property type="entry name" value="lambda repressor-like DNA-binding domains"/>
    <property type="match status" value="1"/>
</dbReference>
<accession>A0A8S5P8M5</accession>
<dbReference type="EMBL" id="BK015364">
    <property type="protein sequence ID" value="DAE03330.1"/>
    <property type="molecule type" value="Genomic_DNA"/>
</dbReference>
<name>A0A8S5P8M5_9CAUD</name>
<dbReference type="InterPro" id="IPR010982">
    <property type="entry name" value="Lambda_DNA-bd_dom_sf"/>
</dbReference>
<dbReference type="Gene3D" id="1.10.260.40">
    <property type="entry name" value="lambda repressor-like DNA-binding domains"/>
    <property type="match status" value="1"/>
</dbReference>
<evidence type="ECO:0000313" key="1">
    <source>
        <dbReference type="EMBL" id="DAE03330.1"/>
    </source>
</evidence>
<organism evidence="1">
    <name type="scientific">Podoviridae sp. ct9R41</name>
    <dbReference type="NCBI Taxonomy" id="2825227"/>
    <lineage>
        <taxon>Viruses</taxon>
        <taxon>Duplodnaviria</taxon>
        <taxon>Heunggongvirae</taxon>
        <taxon>Uroviricota</taxon>
        <taxon>Caudoviricetes</taxon>
    </lineage>
</organism>